<feature type="compositionally biased region" description="Low complexity" evidence="1">
    <location>
        <begin position="26"/>
        <end position="36"/>
    </location>
</feature>
<keyword evidence="2" id="KW-0472">Membrane</keyword>
<evidence type="ECO:0000256" key="2">
    <source>
        <dbReference type="SAM" id="Phobius"/>
    </source>
</evidence>
<evidence type="ECO:0000256" key="1">
    <source>
        <dbReference type="SAM" id="MobiDB-lite"/>
    </source>
</evidence>
<dbReference type="OrthoDB" id="10039566at2759"/>
<accession>A0A060STA8</accession>
<dbReference type="STRING" id="5643.A0A060STA8"/>
<keyword evidence="4" id="KW-1185">Reference proteome</keyword>
<dbReference type="HOGENOM" id="CLU_014996_0_0_1"/>
<dbReference type="Proteomes" id="UP000029665">
    <property type="component" value="Unassembled WGS sequence"/>
</dbReference>
<gene>
    <name evidence="3" type="ORF">BN946_scf184787.g5</name>
</gene>
<evidence type="ECO:0000313" key="4">
    <source>
        <dbReference type="Proteomes" id="UP000029665"/>
    </source>
</evidence>
<dbReference type="EMBL" id="CCBP010000451">
    <property type="protein sequence ID" value="CDO77356.1"/>
    <property type="molecule type" value="Genomic_DNA"/>
</dbReference>
<evidence type="ECO:0000313" key="3">
    <source>
        <dbReference type="EMBL" id="CDO77356.1"/>
    </source>
</evidence>
<protein>
    <submittedName>
        <fullName evidence="3">Uncharacterized protein</fullName>
    </submittedName>
</protein>
<feature type="region of interest" description="Disordered" evidence="1">
    <location>
        <begin position="14"/>
        <end position="41"/>
    </location>
</feature>
<keyword evidence="2" id="KW-1133">Transmembrane helix</keyword>
<comment type="caution">
    <text evidence="3">The sequence shown here is derived from an EMBL/GenBank/DDBJ whole genome shotgun (WGS) entry which is preliminary data.</text>
</comment>
<reference evidence="3" key="1">
    <citation type="submission" date="2014-01" db="EMBL/GenBank/DDBJ databases">
        <title>The genome of the white-rot fungus Pycnoporus cinnabarinus: a basidiomycete model with a versatile arsenal for lignocellulosic biomass breakdown.</title>
        <authorList>
            <person name="Levasseur A."/>
            <person name="Lomascolo A."/>
            <person name="Ruiz-Duenas F.J."/>
            <person name="Uzan E."/>
            <person name="Piumi F."/>
            <person name="Kues U."/>
            <person name="Ram A.F.J."/>
            <person name="Murat C."/>
            <person name="Haon M."/>
            <person name="Benoit I."/>
            <person name="Arfi Y."/>
            <person name="Chevret D."/>
            <person name="Drula E."/>
            <person name="Kwon M.J."/>
            <person name="Gouret P."/>
            <person name="Lesage-Meessen L."/>
            <person name="Lombard V."/>
            <person name="Mariette J."/>
            <person name="Noirot C."/>
            <person name="Park J."/>
            <person name="Patyshakuliyeva A."/>
            <person name="Wieneger R.A.B."/>
            <person name="Wosten H.A.B."/>
            <person name="Martin F."/>
            <person name="Coutinho P.M."/>
            <person name="de Vries R."/>
            <person name="Martinez A.T."/>
            <person name="Klopp C."/>
            <person name="Pontarotti P."/>
            <person name="Henrissat B."/>
            <person name="Record E."/>
        </authorList>
    </citation>
    <scope>NUCLEOTIDE SEQUENCE [LARGE SCALE GENOMIC DNA]</scope>
    <source>
        <strain evidence="3">BRFM137</strain>
    </source>
</reference>
<keyword evidence="2" id="KW-0812">Transmembrane</keyword>
<organism evidence="3 4">
    <name type="scientific">Pycnoporus cinnabarinus</name>
    <name type="common">Cinnabar-red polypore</name>
    <name type="synonym">Trametes cinnabarina</name>
    <dbReference type="NCBI Taxonomy" id="5643"/>
    <lineage>
        <taxon>Eukaryota</taxon>
        <taxon>Fungi</taxon>
        <taxon>Dikarya</taxon>
        <taxon>Basidiomycota</taxon>
        <taxon>Agaricomycotina</taxon>
        <taxon>Agaricomycetes</taxon>
        <taxon>Polyporales</taxon>
        <taxon>Polyporaceae</taxon>
        <taxon>Trametes</taxon>
    </lineage>
</organism>
<name>A0A060STA8_PYCCI</name>
<dbReference type="AlphaFoldDB" id="A0A060STA8"/>
<feature type="compositionally biased region" description="Pro residues" evidence="1">
    <location>
        <begin position="497"/>
        <end position="509"/>
    </location>
</feature>
<feature type="transmembrane region" description="Helical" evidence="2">
    <location>
        <begin position="55"/>
        <end position="80"/>
    </location>
</feature>
<feature type="region of interest" description="Disordered" evidence="1">
    <location>
        <begin position="483"/>
        <end position="509"/>
    </location>
</feature>
<sequence>MSITAARVDKGKARACDAEPTEDTPLLASTSGSLSSGDEHELSIQPPRRRLYTKLLTVFLISLSLCVLLFVLIAVVAYSYRSQVSQIPPEEILQRALVLRGPDRIDVLNASSSDGIWILVHGRIGLDAGCIVGVGRDEDDGLFKHWWKSLGRWGIRQLDRVTVDLSPIHVSPRAHPGVALATITTQPLEIPLTANPPRDYAWLTPVQVPVRIEPTKNASVLVHFVRESWKNGFVSVQATVAEAVVHGGALRDRGWRSRFVLSHTNVRPVVNIKIPTIPGLPPPGNDHSLPGFSDLVILQSFNIVSANETILIEANATAINPIPWDLEFSSPPLPFMISLPFPNATSKETPNVPVAFVHSRPFSLTHPNISLTVSGTVLPLERNASSALSAFVSEYISGHDADIQITTPLLPNLVINTTFPAPHPKPEILRNVSISDMKIKPVGTSMVASGTVHALVVLPHGINVGVNASRVFPDVLVFDGAVPGPGTNESESDVKGGPPPARPLPDPLPPRAFAHIRPDDWLPADCVSVEGPEDAGSTVSVSAHIVDVPLEVLPGREREFSNFVSKVIFGTQGALAGVQGEAAVAARVHGLPFANGRDGEMELTGLPFQGSVRIGKKLSTDGPGQL</sequence>
<proteinExistence type="predicted"/>
<dbReference type="OMA" id="WKAIGRW"/>